<gene>
    <name evidence="1" type="ORF">A2264_05255</name>
</gene>
<evidence type="ECO:0000313" key="1">
    <source>
        <dbReference type="EMBL" id="OGC63751.1"/>
    </source>
</evidence>
<dbReference type="Proteomes" id="UP000176614">
    <property type="component" value="Unassembled WGS sequence"/>
</dbReference>
<name>A0A1F4W2Y6_UNCKA</name>
<dbReference type="EMBL" id="MEVT01000004">
    <property type="protein sequence ID" value="OGC63751.1"/>
    <property type="molecule type" value="Genomic_DNA"/>
</dbReference>
<comment type="caution">
    <text evidence="1">The sequence shown here is derived from an EMBL/GenBank/DDBJ whole genome shotgun (WGS) entry which is preliminary data.</text>
</comment>
<proteinExistence type="predicted"/>
<sequence>MVKDYTRMPRSTEFVLMQSHEFTVAGFKGTFFLQKGYDSLPEKFAQAQMCETCVRDGVIYTIYHLVLA</sequence>
<accession>A0A1F4W2Y6</accession>
<organism evidence="1 2">
    <name type="scientific">candidate division WWE3 bacterium RIFOXYA2_FULL_46_9</name>
    <dbReference type="NCBI Taxonomy" id="1802636"/>
    <lineage>
        <taxon>Bacteria</taxon>
        <taxon>Katanobacteria</taxon>
    </lineage>
</organism>
<dbReference type="AlphaFoldDB" id="A0A1F4W2Y6"/>
<evidence type="ECO:0000313" key="2">
    <source>
        <dbReference type="Proteomes" id="UP000176614"/>
    </source>
</evidence>
<protein>
    <submittedName>
        <fullName evidence="1">Uncharacterized protein</fullName>
    </submittedName>
</protein>
<reference evidence="1 2" key="1">
    <citation type="journal article" date="2016" name="Nat. Commun.">
        <title>Thousands of microbial genomes shed light on interconnected biogeochemical processes in an aquifer system.</title>
        <authorList>
            <person name="Anantharaman K."/>
            <person name="Brown C.T."/>
            <person name="Hug L.A."/>
            <person name="Sharon I."/>
            <person name="Castelle C.J."/>
            <person name="Probst A.J."/>
            <person name="Thomas B.C."/>
            <person name="Singh A."/>
            <person name="Wilkins M.J."/>
            <person name="Karaoz U."/>
            <person name="Brodie E.L."/>
            <person name="Williams K.H."/>
            <person name="Hubbard S.S."/>
            <person name="Banfield J.F."/>
        </authorList>
    </citation>
    <scope>NUCLEOTIDE SEQUENCE [LARGE SCALE GENOMIC DNA]</scope>
</reference>